<dbReference type="PROSITE" id="PS50920">
    <property type="entry name" value="SOLCAR"/>
    <property type="match status" value="3"/>
</dbReference>
<dbReference type="EMBL" id="GBHO01001297">
    <property type="protein sequence ID" value="JAG42307.1"/>
    <property type="molecule type" value="Transcribed_RNA"/>
</dbReference>
<dbReference type="PANTHER" id="PTHR45928">
    <property type="entry name" value="RE38146P"/>
    <property type="match status" value="1"/>
</dbReference>
<dbReference type="EMBL" id="GDHC01009261">
    <property type="protein sequence ID" value="JAQ09368.1"/>
    <property type="molecule type" value="Transcribed_RNA"/>
</dbReference>
<accession>A0A0A9ZAL5</accession>
<evidence type="ECO:0000256" key="1">
    <source>
        <dbReference type="ARBA" id="ARBA00004448"/>
    </source>
</evidence>
<name>A0A0A9ZAL5_LYGHE</name>
<evidence type="ECO:0000256" key="6">
    <source>
        <dbReference type="ARBA" id="ARBA00022792"/>
    </source>
</evidence>
<evidence type="ECO:0000256" key="5">
    <source>
        <dbReference type="ARBA" id="ARBA00022737"/>
    </source>
</evidence>
<feature type="repeat" description="Solcar" evidence="10">
    <location>
        <begin position="204"/>
        <end position="295"/>
    </location>
</feature>
<keyword evidence="4 10" id="KW-0812">Transmembrane</keyword>
<gene>
    <name evidence="14" type="primary">slc25a35_2</name>
    <name evidence="13" type="synonym">slc25a35_1</name>
    <name evidence="15" type="synonym">slc25a35_3</name>
    <name evidence="18" type="synonym">slc25a35_5</name>
    <name evidence="15" type="ORF">CM83_47020</name>
    <name evidence="14" type="ORF">CM83_47022</name>
    <name evidence="13" type="ORF">CM83_47024</name>
    <name evidence="17" type="ORF">g.69125</name>
    <name evidence="18" type="ORF">g.69127</name>
    <name evidence="20" type="ORF">g.69128</name>
    <name evidence="19" type="ORF">g.69129</name>
</gene>
<dbReference type="AlphaFoldDB" id="A0A0A9ZAL5"/>
<proteinExistence type="inferred from homology"/>
<keyword evidence="7 12" id="KW-1133">Transmembrane helix</keyword>
<reference evidence="17" key="4">
    <citation type="journal article" date="2016" name="Gigascience">
        <title>De novo construction of an expanded transcriptome assembly for the western tarnished plant bug, Lygus hesperus.</title>
        <authorList>
            <person name="Tassone E.E."/>
            <person name="Geib S.M."/>
            <person name="Hall B."/>
            <person name="Fabrick J.A."/>
            <person name="Brent C.S."/>
            <person name="Hull J.J."/>
        </authorList>
    </citation>
    <scope>NUCLEOTIDE SEQUENCE</scope>
</reference>
<evidence type="ECO:0000256" key="4">
    <source>
        <dbReference type="ARBA" id="ARBA00022692"/>
    </source>
</evidence>
<evidence type="ECO:0000313" key="18">
    <source>
        <dbReference type="EMBL" id="JAQ04285.1"/>
    </source>
</evidence>
<dbReference type="SUPFAM" id="SSF103506">
    <property type="entry name" value="Mitochondrial carrier"/>
    <property type="match status" value="1"/>
</dbReference>
<evidence type="ECO:0000256" key="2">
    <source>
        <dbReference type="ARBA" id="ARBA00006375"/>
    </source>
</evidence>
<reference evidence="14" key="2">
    <citation type="submission" date="2014-07" db="EMBL/GenBank/DDBJ databases">
        <authorList>
            <person name="Hull J."/>
        </authorList>
    </citation>
    <scope>NUCLEOTIDE SEQUENCE</scope>
</reference>
<keyword evidence="9 10" id="KW-0472">Membrane</keyword>
<evidence type="ECO:0000313" key="17">
    <source>
        <dbReference type="EMBL" id="JAQ00075.1"/>
    </source>
</evidence>
<evidence type="ECO:0000313" key="19">
    <source>
        <dbReference type="EMBL" id="JAQ09368.1"/>
    </source>
</evidence>
<evidence type="ECO:0000313" key="15">
    <source>
        <dbReference type="EMBL" id="JAG42309.1"/>
    </source>
</evidence>
<evidence type="ECO:0000256" key="12">
    <source>
        <dbReference type="SAM" id="Phobius"/>
    </source>
</evidence>
<protein>
    <submittedName>
        <fullName evidence="14">Solute carrier family 25 member 35</fullName>
    </submittedName>
</protein>
<evidence type="ECO:0000256" key="8">
    <source>
        <dbReference type="ARBA" id="ARBA00023128"/>
    </source>
</evidence>
<organism evidence="14">
    <name type="scientific">Lygus hesperus</name>
    <name type="common">Western plant bug</name>
    <dbReference type="NCBI Taxonomy" id="30085"/>
    <lineage>
        <taxon>Eukaryota</taxon>
        <taxon>Metazoa</taxon>
        <taxon>Ecdysozoa</taxon>
        <taxon>Arthropoda</taxon>
        <taxon>Hexapoda</taxon>
        <taxon>Insecta</taxon>
        <taxon>Pterygota</taxon>
        <taxon>Neoptera</taxon>
        <taxon>Paraneoptera</taxon>
        <taxon>Hemiptera</taxon>
        <taxon>Heteroptera</taxon>
        <taxon>Panheteroptera</taxon>
        <taxon>Cimicomorpha</taxon>
        <taxon>Miridae</taxon>
        <taxon>Mirini</taxon>
        <taxon>Lygus</taxon>
    </lineage>
</organism>
<feature type="repeat" description="Solcar" evidence="10">
    <location>
        <begin position="100"/>
        <end position="193"/>
    </location>
</feature>
<evidence type="ECO:0000256" key="10">
    <source>
        <dbReference type="PROSITE-ProRule" id="PRU00282"/>
    </source>
</evidence>
<evidence type="ECO:0000256" key="11">
    <source>
        <dbReference type="RuleBase" id="RU000488"/>
    </source>
</evidence>
<feature type="transmembrane region" description="Helical" evidence="12">
    <location>
        <begin position="199"/>
        <end position="224"/>
    </location>
</feature>
<evidence type="ECO:0000313" key="20">
    <source>
        <dbReference type="EMBL" id="JAQ12015.1"/>
    </source>
</evidence>
<dbReference type="InterPro" id="IPR023395">
    <property type="entry name" value="MCP_dom_sf"/>
</dbReference>
<reference evidence="16" key="3">
    <citation type="submission" date="2014-09" db="EMBL/GenBank/DDBJ databases">
        <authorList>
            <person name="Magalhaes I.L.F."/>
            <person name="Oliveira U."/>
            <person name="Santos F.R."/>
            <person name="Vidigal T.H.D.A."/>
            <person name="Brescovit A.D."/>
            <person name="Santos A.J."/>
        </authorList>
    </citation>
    <scope>NUCLEOTIDE SEQUENCE</scope>
</reference>
<keyword evidence="6" id="KW-0999">Mitochondrion inner membrane</keyword>
<dbReference type="Pfam" id="PF00153">
    <property type="entry name" value="Mito_carr"/>
    <property type="match status" value="3"/>
</dbReference>
<evidence type="ECO:0000313" key="13">
    <source>
        <dbReference type="EMBL" id="JAG42306.1"/>
    </source>
</evidence>
<sequence>MEFVIGAASAVGAGCFTNPMEVVKTRMQLQGELAKRGHYVVHYRNFFHAFYVIAKNEGILAIQKGLAPALWHQVVLNGVRLGGYQFAEDRGLNLNKDGEVSIWRSTAVGCVMGVIGVLAGSPLYMVKTKLQSQAGEAIAVGTQHKLEGTMSALVSTYRERGLKGLWRGAGGSVPRMMVGSSTQLTSFYLVKEYLANNKFYVIAPGLLNTFVASMVGGVAVAIAMGPLDLISTRLYNQGLDKNGRGLLYDSYMDCVRKMWRTEGLAGFYKGFVPCYMRIGPHTVLCFVFWDQLKQLQKKYMSDEKHQTS</sequence>
<feature type="repeat" description="Solcar" evidence="10">
    <location>
        <begin position="1"/>
        <end position="90"/>
    </location>
</feature>
<evidence type="ECO:0000256" key="9">
    <source>
        <dbReference type="ARBA" id="ARBA00023136"/>
    </source>
</evidence>
<dbReference type="EMBL" id="GBHO01001295">
    <property type="protein sequence ID" value="JAG42309.1"/>
    <property type="molecule type" value="Transcribed_RNA"/>
</dbReference>
<dbReference type="EMBL" id="GBHO01001298">
    <property type="protein sequence ID" value="JAG42306.1"/>
    <property type="molecule type" value="Transcribed_RNA"/>
</dbReference>
<dbReference type="GO" id="GO:0005743">
    <property type="term" value="C:mitochondrial inner membrane"/>
    <property type="evidence" value="ECO:0007669"/>
    <property type="project" value="UniProtKB-SubCell"/>
</dbReference>
<dbReference type="EMBL" id="GDHC01018554">
    <property type="protein sequence ID" value="JAQ00075.1"/>
    <property type="molecule type" value="Transcribed_RNA"/>
</dbReference>
<dbReference type="EMBL" id="GDHC01014344">
    <property type="protein sequence ID" value="JAQ04285.1"/>
    <property type="molecule type" value="Transcribed_RNA"/>
</dbReference>
<dbReference type="InterPro" id="IPR051508">
    <property type="entry name" value="Mito_Carrier_Antiporter"/>
</dbReference>
<dbReference type="EMBL" id="GBRD01004800">
    <property type="protein sequence ID" value="JAG61021.1"/>
    <property type="molecule type" value="Transcribed_RNA"/>
</dbReference>
<evidence type="ECO:0000256" key="7">
    <source>
        <dbReference type="ARBA" id="ARBA00022989"/>
    </source>
</evidence>
<feature type="transmembrane region" description="Helical" evidence="12">
    <location>
        <begin position="102"/>
        <end position="124"/>
    </location>
</feature>
<keyword evidence="5" id="KW-0677">Repeat</keyword>
<dbReference type="PANTHER" id="PTHR45928:SF1">
    <property type="entry name" value="RE38146P"/>
    <property type="match status" value="1"/>
</dbReference>
<evidence type="ECO:0000313" key="14">
    <source>
        <dbReference type="EMBL" id="JAG42307.1"/>
    </source>
</evidence>
<dbReference type="EMBL" id="GDHC01006614">
    <property type="protein sequence ID" value="JAQ12015.1"/>
    <property type="molecule type" value="Transcribed_RNA"/>
</dbReference>
<keyword evidence="3 11" id="KW-0813">Transport</keyword>
<reference evidence="14" key="1">
    <citation type="journal article" date="2014" name="PLoS ONE">
        <title>Transcriptome-Based Identification of ABC Transporters in the Western Tarnished Plant Bug Lygus hesperus.</title>
        <authorList>
            <person name="Hull J.J."/>
            <person name="Chaney K."/>
            <person name="Geib S.M."/>
            <person name="Fabrick J.A."/>
            <person name="Brent C.S."/>
            <person name="Walsh D."/>
            <person name="Lavine L.C."/>
        </authorList>
    </citation>
    <scope>NUCLEOTIDE SEQUENCE</scope>
</reference>
<keyword evidence="8" id="KW-0496">Mitochondrion</keyword>
<dbReference type="InterPro" id="IPR018108">
    <property type="entry name" value="MCP_transmembrane"/>
</dbReference>
<comment type="similarity">
    <text evidence="2 11">Belongs to the mitochondrial carrier (TC 2.A.29) family.</text>
</comment>
<dbReference type="Gene3D" id="1.50.40.10">
    <property type="entry name" value="Mitochondrial carrier domain"/>
    <property type="match status" value="1"/>
</dbReference>
<evidence type="ECO:0000256" key="3">
    <source>
        <dbReference type="ARBA" id="ARBA00022448"/>
    </source>
</evidence>
<comment type="subcellular location">
    <subcellularLocation>
        <location evidence="1">Mitochondrion inner membrane</location>
        <topology evidence="1">Multi-pass membrane protein</topology>
    </subcellularLocation>
</comment>
<evidence type="ECO:0000313" key="16">
    <source>
        <dbReference type="EMBL" id="JAG61021.1"/>
    </source>
</evidence>